<dbReference type="eggNOG" id="ENOG5032WBN">
    <property type="taxonomic scope" value="Bacteria"/>
</dbReference>
<keyword evidence="3" id="KW-1185">Reference proteome</keyword>
<reference evidence="2 3" key="1">
    <citation type="submission" date="2013-08" db="EMBL/GenBank/DDBJ databases">
        <title>The genome sequence of Knoellia sinensis.</title>
        <authorList>
            <person name="Zhu W."/>
            <person name="Wang G."/>
        </authorList>
    </citation>
    <scope>NUCLEOTIDE SEQUENCE [LARGE SCALE GENOMIC DNA]</scope>
    <source>
        <strain evidence="2 3">KCTC 19936</strain>
    </source>
</reference>
<accession>A0A0A0IY66</accession>
<gene>
    <name evidence="2" type="ORF">N802_11605</name>
</gene>
<protein>
    <recommendedName>
        <fullName evidence="1">DUF4935 domain-containing protein</fullName>
    </recommendedName>
</protein>
<sequence length="356" mass="39187">MQLLALCARDDIRLVVPHVVFRESVRSWKRQADQALKNARSEVKKLNTSFGLDAGDGPAVGLVDVDAHEQYLEERLEKVGAQILGLPALGTPERLLERDLGERKPFAASGKGFRDALNWESLLELASEPGTSRIFWVSKNSVDFSDGSGGLHPDLLEDLDEPEQITWISTIADLLKRPEFASLVSGLSASPKELEDYLALALATAGSGDGPQTTDDFIRDALVDAAERLLGQSVEGGYAALERDEFFGDLDLPGQVEDMTVDHVETEPDTVQWQVYESFDGTTLLIEATIEATLSFEGFASKSDALEPDGFVVREWDWNDHVSQVAFDRHASLKFQVRVEEGVGVDYVEFESAELT</sequence>
<dbReference type="AlphaFoldDB" id="A0A0A0IY66"/>
<dbReference type="Proteomes" id="UP000030002">
    <property type="component" value="Unassembled WGS sequence"/>
</dbReference>
<evidence type="ECO:0000313" key="3">
    <source>
        <dbReference type="Proteomes" id="UP000030002"/>
    </source>
</evidence>
<dbReference type="EMBL" id="AVPJ01000031">
    <property type="protein sequence ID" value="KGN29733.1"/>
    <property type="molecule type" value="Genomic_DNA"/>
</dbReference>
<comment type="caution">
    <text evidence="2">The sequence shown here is derived from an EMBL/GenBank/DDBJ whole genome shotgun (WGS) entry which is preliminary data.</text>
</comment>
<feature type="domain" description="DUF4935" evidence="1">
    <location>
        <begin position="2"/>
        <end position="144"/>
    </location>
</feature>
<name>A0A0A0IY66_9MICO</name>
<evidence type="ECO:0000313" key="2">
    <source>
        <dbReference type="EMBL" id="KGN29733.1"/>
    </source>
</evidence>
<proteinExistence type="predicted"/>
<dbReference type="Pfam" id="PF16289">
    <property type="entry name" value="PIN_12"/>
    <property type="match status" value="1"/>
</dbReference>
<organism evidence="2 3">
    <name type="scientific">Knoellia sinensis KCTC 19936</name>
    <dbReference type="NCBI Taxonomy" id="1385520"/>
    <lineage>
        <taxon>Bacteria</taxon>
        <taxon>Bacillati</taxon>
        <taxon>Actinomycetota</taxon>
        <taxon>Actinomycetes</taxon>
        <taxon>Micrococcales</taxon>
        <taxon>Intrasporangiaceae</taxon>
        <taxon>Knoellia</taxon>
    </lineage>
</organism>
<dbReference type="InterPro" id="IPR032557">
    <property type="entry name" value="DUF4935"/>
</dbReference>
<evidence type="ECO:0000259" key="1">
    <source>
        <dbReference type="Pfam" id="PF16289"/>
    </source>
</evidence>